<evidence type="ECO:0000313" key="1">
    <source>
        <dbReference type="EMBL" id="CAH2034367.1"/>
    </source>
</evidence>
<dbReference type="EMBL" id="OW152813">
    <property type="protein sequence ID" value="CAH2034367.1"/>
    <property type="molecule type" value="Genomic_DNA"/>
</dbReference>
<proteinExistence type="predicted"/>
<evidence type="ECO:0000313" key="2">
    <source>
        <dbReference type="Proteomes" id="UP000837857"/>
    </source>
</evidence>
<reference evidence="1" key="1">
    <citation type="submission" date="2022-03" db="EMBL/GenBank/DDBJ databases">
        <authorList>
            <person name="Martin H S."/>
        </authorList>
    </citation>
    <scope>NUCLEOTIDE SEQUENCE</scope>
</reference>
<protein>
    <submittedName>
        <fullName evidence="1">Uncharacterized protein</fullName>
    </submittedName>
</protein>
<dbReference type="Proteomes" id="UP000837857">
    <property type="component" value="Chromosome 1"/>
</dbReference>
<accession>A0ABN8HND0</accession>
<gene>
    <name evidence="1" type="ORF">IPOD504_LOCUS101</name>
</gene>
<sequence>MGTDRCELRCGNYAIEKVGERARMGLGCAEDSGRGRVGGGFTGGPVASRAALRRSLCYAWQAPTPAIARVAGAASMLTWERSVSVDSTACPLALRNVPLTRHYPNADQSLPLLSNNTSACKGK</sequence>
<feature type="non-terminal residue" evidence="1">
    <location>
        <position position="123"/>
    </location>
</feature>
<keyword evidence="2" id="KW-1185">Reference proteome</keyword>
<name>A0ABN8HND0_9NEOP</name>
<organism evidence="1 2">
    <name type="scientific">Iphiclides podalirius</name>
    <name type="common">scarce swallowtail</name>
    <dbReference type="NCBI Taxonomy" id="110791"/>
    <lineage>
        <taxon>Eukaryota</taxon>
        <taxon>Metazoa</taxon>
        <taxon>Ecdysozoa</taxon>
        <taxon>Arthropoda</taxon>
        <taxon>Hexapoda</taxon>
        <taxon>Insecta</taxon>
        <taxon>Pterygota</taxon>
        <taxon>Neoptera</taxon>
        <taxon>Endopterygota</taxon>
        <taxon>Lepidoptera</taxon>
        <taxon>Glossata</taxon>
        <taxon>Ditrysia</taxon>
        <taxon>Papilionoidea</taxon>
        <taxon>Papilionidae</taxon>
        <taxon>Papilioninae</taxon>
        <taxon>Iphiclides</taxon>
    </lineage>
</organism>